<proteinExistence type="predicted"/>
<gene>
    <name evidence="1" type="ORF">SPIL2461_LOCUS6230</name>
</gene>
<sequence>MIENAWRWAAARQLLRKSPIHGEEEATLVLSESFELLDEQGESMSMNGSIEMEDETGYLLQNDLPAVDADEADILRGNPAGSSSAGIVFPSLQQNASPLSILPAFLEVLGRKIDNIEDVVERLDGFDGARVIGPPCQQYMLRDQIKAALQTMKGLFDGLTKKQSEALTSIPD</sequence>
<dbReference type="AlphaFoldDB" id="A0A812MX98"/>
<dbReference type="Proteomes" id="UP000649617">
    <property type="component" value="Unassembled WGS sequence"/>
</dbReference>
<name>A0A812MX98_SYMPI</name>
<keyword evidence="2" id="KW-1185">Reference proteome</keyword>
<evidence type="ECO:0000313" key="1">
    <source>
        <dbReference type="EMBL" id="CAE7278322.1"/>
    </source>
</evidence>
<accession>A0A812MX98</accession>
<feature type="non-terminal residue" evidence="1">
    <location>
        <position position="172"/>
    </location>
</feature>
<organism evidence="1 2">
    <name type="scientific">Symbiodinium pilosum</name>
    <name type="common">Dinoflagellate</name>
    <dbReference type="NCBI Taxonomy" id="2952"/>
    <lineage>
        <taxon>Eukaryota</taxon>
        <taxon>Sar</taxon>
        <taxon>Alveolata</taxon>
        <taxon>Dinophyceae</taxon>
        <taxon>Suessiales</taxon>
        <taxon>Symbiodiniaceae</taxon>
        <taxon>Symbiodinium</taxon>
    </lineage>
</organism>
<evidence type="ECO:0000313" key="2">
    <source>
        <dbReference type="Proteomes" id="UP000649617"/>
    </source>
</evidence>
<dbReference type="OrthoDB" id="409626at2759"/>
<protein>
    <submittedName>
        <fullName evidence="1">Uncharacterized protein</fullName>
    </submittedName>
</protein>
<comment type="caution">
    <text evidence="1">The sequence shown here is derived from an EMBL/GenBank/DDBJ whole genome shotgun (WGS) entry which is preliminary data.</text>
</comment>
<dbReference type="EMBL" id="CAJNIZ010009245">
    <property type="protein sequence ID" value="CAE7278322.1"/>
    <property type="molecule type" value="Genomic_DNA"/>
</dbReference>
<reference evidence="1" key="1">
    <citation type="submission" date="2021-02" db="EMBL/GenBank/DDBJ databases">
        <authorList>
            <person name="Dougan E. K."/>
            <person name="Rhodes N."/>
            <person name="Thang M."/>
            <person name="Chan C."/>
        </authorList>
    </citation>
    <scope>NUCLEOTIDE SEQUENCE</scope>
</reference>